<dbReference type="EMBL" id="BTSY01000005">
    <property type="protein sequence ID" value="GMT29556.1"/>
    <property type="molecule type" value="Genomic_DNA"/>
</dbReference>
<name>A0AAV5WCC4_9BILA</name>
<comment type="caution">
    <text evidence="3">The sequence shown here is derived from an EMBL/GenBank/DDBJ whole genome shotgun (WGS) entry which is preliminary data.</text>
</comment>
<feature type="non-terminal residue" evidence="3">
    <location>
        <position position="1"/>
    </location>
</feature>
<organism evidence="3 4">
    <name type="scientific">Pristionchus fissidentatus</name>
    <dbReference type="NCBI Taxonomy" id="1538716"/>
    <lineage>
        <taxon>Eukaryota</taxon>
        <taxon>Metazoa</taxon>
        <taxon>Ecdysozoa</taxon>
        <taxon>Nematoda</taxon>
        <taxon>Chromadorea</taxon>
        <taxon>Rhabditida</taxon>
        <taxon>Rhabditina</taxon>
        <taxon>Diplogasteromorpha</taxon>
        <taxon>Diplogasteroidea</taxon>
        <taxon>Neodiplogasteridae</taxon>
        <taxon>Pristionchus</taxon>
    </lineage>
</organism>
<dbReference type="EMBL" id="BTSY01000005">
    <property type="protein sequence ID" value="GMT29561.1"/>
    <property type="molecule type" value="Genomic_DNA"/>
</dbReference>
<gene>
    <name evidence="1" type="ORF">PFISCL1PPCAC_20853</name>
    <name evidence="2" type="ORF">PFISCL1PPCAC_20856</name>
    <name evidence="3" type="ORF">PFISCL1PPCAC_20858</name>
</gene>
<proteinExistence type="predicted"/>
<sequence>DDGTITMARPFSEYPLMISISYPPTDNDLDIIRASCGDEFTAQLNCIHKFAEVARQFKYTGSA</sequence>
<evidence type="ECO:0000313" key="1">
    <source>
        <dbReference type="EMBL" id="GMT29556.1"/>
    </source>
</evidence>
<keyword evidence="4" id="KW-1185">Reference proteome</keyword>
<dbReference type="Proteomes" id="UP001432322">
    <property type="component" value="Unassembled WGS sequence"/>
</dbReference>
<feature type="non-terminal residue" evidence="3">
    <location>
        <position position="63"/>
    </location>
</feature>
<accession>A0AAV5WCC4</accession>
<evidence type="ECO:0000313" key="2">
    <source>
        <dbReference type="EMBL" id="GMT29559.1"/>
    </source>
</evidence>
<protein>
    <submittedName>
        <fullName evidence="3">Uncharacterized protein</fullName>
    </submittedName>
</protein>
<dbReference type="EMBL" id="BTSY01000005">
    <property type="protein sequence ID" value="GMT29559.1"/>
    <property type="molecule type" value="Genomic_DNA"/>
</dbReference>
<dbReference type="AlphaFoldDB" id="A0AAV5WCC4"/>
<evidence type="ECO:0000313" key="4">
    <source>
        <dbReference type="Proteomes" id="UP001432322"/>
    </source>
</evidence>
<evidence type="ECO:0000313" key="3">
    <source>
        <dbReference type="EMBL" id="GMT29561.1"/>
    </source>
</evidence>
<reference evidence="3" key="1">
    <citation type="submission" date="2023-10" db="EMBL/GenBank/DDBJ databases">
        <title>Genome assembly of Pristionchus species.</title>
        <authorList>
            <person name="Yoshida K."/>
            <person name="Sommer R.J."/>
        </authorList>
    </citation>
    <scope>NUCLEOTIDE SEQUENCE</scope>
    <source>
        <strain evidence="3">RS5133</strain>
    </source>
</reference>